<organism evidence="1">
    <name type="scientific">Rhizophora mucronata</name>
    <name type="common">Asiatic mangrove</name>
    <dbReference type="NCBI Taxonomy" id="61149"/>
    <lineage>
        <taxon>Eukaryota</taxon>
        <taxon>Viridiplantae</taxon>
        <taxon>Streptophyta</taxon>
        <taxon>Embryophyta</taxon>
        <taxon>Tracheophyta</taxon>
        <taxon>Spermatophyta</taxon>
        <taxon>Magnoliopsida</taxon>
        <taxon>eudicotyledons</taxon>
        <taxon>Gunneridae</taxon>
        <taxon>Pentapetalae</taxon>
        <taxon>rosids</taxon>
        <taxon>fabids</taxon>
        <taxon>Malpighiales</taxon>
        <taxon>Rhizophoraceae</taxon>
        <taxon>Rhizophora</taxon>
    </lineage>
</organism>
<reference evidence="1" key="1">
    <citation type="submission" date="2018-02" db="EMBL/GenBank/DDBJ databases">
        <title>Rhizophora mucronata_Transcriptome.</title>
        <authorList>
            <person name="Meera S.P."/>
            <person name="Sreeshan A."/>
            <person name="Augustine A."/>
        </authorList>
    </citation>
    <scope>NUCLEOTIDE SEQUENCE</scope>
    <source>
        <tissue evidence="1">Leaf</tissue>
    </source>
</reference>
<name>A0A2P2Q6V0_RHIMU</name>
<dbReference type="EMBL" id="GGEC01082218">
    <property type="protein sequence ID" value="MBX62702.1"/>
    <property type="molecule type" value="Transcribed_RNA"/>
</dbReference>
<accession>A0A2P2Q6V0</accession>
<dbReference type="AlphaFoldDB" id="A0A2P2Q6V0"/>
<evidence type="ECO:0000313" key="1">
    <source>
        <dbReference type="EMBL" id="MBX62702.1"/>
    </source>
</evidence>
<protein>
    <submittedName>
        <fullName evidence="1">Uncharacterized protein</fullName>
    </submittedName>
</protein>
<proteinExistence type="predicted"/>
<sequence length="61" mass="6902">MVALEKCNQSCSLVLQSTASEQWINLICSFPSPTNNEIAAVVCISAMNCFQERMEWSIRFK</sequence>